<feature type="transmembrane region" description="Helical" evidence="7">
    <location>
        <begin position="148"/>
        <end position="165"/>
    </location>
</feature>
<organism evidence="8">
    <name type="scientific">hydrothermal vent metagenome</name>
    <dbReference type="NCBI Taxonomy" id="652676"/>
    <lineage>
        <taxon>unclassified sequences</taxon>
        <taxon>metagenomes</taxon>
        <taxon>ecological metagenomes</taxon>
    </lineage>
</organism>
<evidence type="ECO:0000256" key="5">
    <source>
        <dbReference type="ARBA" id="ARBA00022989"/>
    </source>
</evidence>
<feature type="transmembrane region" description="Helical" evidence="7">
    <location>
        <begin position="6"/>
        <end position="35"/>
    </location>
</feature>
<evidence type="ECO:0000256" key="6">
    <source>
        <dbReference type="ARBA" id="ARBA00023136"/>
    </source>
</evidence>
<feature type="transmembrane region" description="Helical" evidence="7">
    <location>
        <begin position="47"/>
        <end position="69"/>
    </location>
</feature>
<dbReference type="GO" id="GO:0005886">
    <property type="term" value="C:plasma membrane"/>
    <property type="evidence" value="ECO:0007669"/>
    <property type="project" value="UniProtKB-SubCell"/>
</dbReference>
<comment type="similarity">
    <text evidence="2">Belongs to the UPF0056 (MarC) family.</text>
</comment>
<dbReference type="PANTHER" id="PTHR33508">
    <property type="entry name" value="UPF0056 MEMBRANE PROTEIN YHCE"/>
    <property type="match status" value="1"/>
</dbReference>
<accession>A0A3B1CIS2</accession>
<comment type="subcellular location">
    <subcellularLocation>
        <location evidence="1">Cell membrane</location>
        <topology evidence="1">Multi-pass membrane protein</topology>
    </subcellularLocation>
</comment>
<evidence type="ECO:0000313" key="8">
    <source>
        <dbReference type="EMBL" id="VAX22560.1"/>
    </source>
</evidence>
<dbReference type="NCBIfam" id="TIGR00427">
    <property type="entry name" value="NAAT family transporter"/>
    <property type="match status" value="1"/>
</dbReference>
<evidence type="ECO:0000256" key="4">
    <source>
        <dbReference type="ARBA" id="ARBA00022692"/>
    </source>
</evidence>
<evidence type="ECO:0000256" key="3">
    <source>
        <dbReference type="ARBA" id="ARBA00022475"/>
    </source>
</evidence>
<keyword evidence="6 7" id="KW-0472">Membrane</keyword>
<protein>
    <submittedName>
        <fullName evidence="8">Uncharacterized protein</fullName>
    </submittedName>
</protein>
<feature type="transmembrane region" description="Helical" evidence="7">
    <location>
        <begin position="75"/>
        <end position="94"/>
    </location>
</feature>
<keyword evidence="4 7" id="KW-0812">Transmembrane</keyword>
<evidence type="ECO:0000256" key="1">
    <source>
        <dbReference type="ARBA" id="ARBA00004651"/>
    </source>
</evidence>
<gene>
    <name evidence="8" type="ORF">MNBD_NITROSPINAE02-714</name>
</gene>
<dbReference type="Pfam" id="PF01914">
    <property type="entry name" value="MarC"/>
    <property type="match status" value="1"/>
</dbReference>
<dbReference type="PANTHER" id="PTHR33508:SF1">
    <property type="entry name" value="UPF0056 MEMBRANE PROTEIN YHCE"/>
    <property type="match status" value="1"/>
</dbReference>
<evidence type="ECO:0000256" key="2">
    <source>
        <dbReference type="ARBA" id="ARBA00009784"/>
    </source>
</evidence>
<dbReference type="EMBL" id="UOGE01000077">
    <property type="protein sequence ID" value="VAX22560.1"/>
    <property type="molecule type" value="Genomic_DNA"/>
</dbReference>
<dbReference type="AlphaFoldDB" id="A0A3B1CIS2"/>
<evidence type="ECO:0000256" key="7">
    <source>
        <dbReference type="SAM" id="Phobius"/>
    </source>
</evidence>
<keyword evidence="5 7" id="KW-1133">Transmembrane helix</keyword>
<proteinExistence type="inferred from homology"/>
<reference evidence="8" key="1">
    <citation type="submission" date="2018-06" db="EMBL/GenBank/DDBJ databases">
        <authorList>
            <person name="Zhirakovskaya E."/>
        </authorList>
    </citation>
    <scope>NUCLEOTIDE SEQUENCE</scope>
</reference>
<feature type="transmembrane region" description="Helical" evidence="7">
    <location>
        <begin position="115"/>
        <end position="136"/>
    </location>
</feature>
<name>A0A3B1CIS2_9ZZZZ</name>
<feature type="transmembrane region" description="Helical" evidence="7">
    <location>
        <begin position="186"/>
        <end position="207"/>
    </location>
</feature>
<dbReference type="InterPro" id="IPR002771">
    <property type="entry name" value="Multi_antbiot-R_MarC"/>
</dbReference>
<sequence>MADSIVLAINCFVTLFSVLDPFGAAIIFLALTPGYSDDLRARQVKRTITATTITLATFTVLGGLIFAIFGISIHALVVAGGLILVQIGFKMLAGELKEYRSTKSEMDEAELNEDIAIIPMAIPMLAGPAAITTMMIFASRATGKLDTVMIFLALFLALGVTYLILKRGRNIAEWLGETGARILTRILGLIVLAMGVEFILSGVKGYFG</sequence>
<keyword evidence="3" id="KW-1003">Cell membrane</keyword>